<name>A0A2P6QG93_ROSCH</name>
<protein>
    <submittedName>
        <fullName evidence="1">Uncharacterized protein</fullName>
    </submittedName>
</protein>
<reference evidence="1 2" key="1">
    <citation type="journal article" date="2018" name="Nat. Genet.">
        <title>The Rosa genome provides new insights in the design of modern roses.</title>
        <authorList>
            <person name="Bendahmane M."/>
        </authorList>
    </citation>
    <scope>NUCLEOTIDE SEQUENCE [LARGE SCALE GENOMIC DNA]</scope>
    <source>
        <strain evidence="2">cv. Old Blush</strain>
    </source>
</reference>
<dbReference type="Gramene" id="PRQ33191">
    <property type="protein sequence ID" value="PRQ33191"/>
    <property type="gene ID" value="RchiOBHm_Chr5g0054841"/>
</dbReference>
<proteinExistence type="predicted"/>
<evidence type="ECO:0000313" key="1">
    <source>
        <dbReference type="EMBL" id="PRQ33191.1"/>
    </source>
</evidence>
<dbReference type="EMBL" id="PDCK01000043">
    <property type="protein sequence ID" value="PRQ33191.1"/>
    <property type="molecule type" value="Genomic_DNA"/>
</dbReference>
<dbReference type="PANTHER" id="PTHR35218">
    <property type="entry name" value="RNASE H DOMAIN-CONTAINING PROTEIN"/>
    <property type="match status" value="1"/>
</dbReference>
<evidence type="ECO:0000313" key="2">
    <source>
        <dbReference type="Proteomes" id="UP000238479"/>
    </source>
</evidence>
<dbReference type="Proteomes" id="UP000238479">
    <property type="component" value="Chromosome 5"/>
</dbReference>
<gene>
    <name evidence="1" type="ORF">RchiOBHm_Chr5g0054841</name>
</gene>
<dbReference type="PANTHER" id="PTHR35218:SF7">
    <property type="entry name" value="ENDONUCLEASE_EXONUCLEASE_PHOSPHATASE"/>
    <property type="match status" value="1"/>
</dbReference>
<comment type="caution">
    <text evidence="1">The sequence shown here is derived from an EMBL/GenBank/DDBJ whole genome shotgun (WGS) entry which is preliminary data.</text>
</comment>
<dbReference type="AlphaFoldDB" id="A0A2P6QG93"/>
<sequence length="110" mass="12417">MEANGFFGGLWFLWNQRKFTIDIIGSTFQSISVKVIWNGCQTWMLTGIYASPCNTSRSNLWSYLDNLFIHVNLPCMLVEILMSFYLSLIKLVVPNTIDLGVCKTGSIGLV</sequence>
<accession>A0A2P6QG93</accession>
<keyword evidence="2" id="KW-1185">Reference proteome</keyword>
<organism evidence="1 2">
    <name type="scientific">Rosa chinensis</name>
    <name type="common">China rose</name>
    <dbReference type="NCBI Taxonomy" id="74649"/>
    <lineage>
        <taxon>Eukaryota</taxon>
        <taxon>Viridiplantae</taxon>
        <taxon>Streptophyta</taxon>
        <taxon>Embryophyta</taxon>
        <taxon>Tracheophyta</taxon>
        <taxon>Spermatophyta</taxon>
        <taxon>Magnoliopsida</taxon>
        <taxon>eudicotyledons</taxon>
        <taxon>Gunneridae</taxon>
        <taxon>Pentapetalae</taxon>
        <taxon>rosids</taxon>
        <taxon>fabids</taxon>
        <taxon>Rosales</taxon>
        <taxon>Rosaceae</taxon>
        <taxon>Rosoideae</taxon>
        <taxon>Rosoideae incertae sedis</taxon>
        <taxon>Rosa</taxon>
    </lineage>
</organism>